<dbReference type="EMBL" id="KN832875">
    <property type="protein sequence ID" value="KIN02326.1"/>
    <property type="molecule type" value="Genomic_DNA"/>
</dbReference>
<sequence>MDTKPPYEPRPTRPEIDRSIDLQADTGNSVDPAAIFAQFLAGNDPSEALHPLFSLPSGLRRQIYGYCFPEERRKISLAPRFATKAVWATEHFASPWDVLEDVMGGLGAFTALRYDLMIYFWTTYHFHITLTSFSGPIFSPLSHVWMRSYLRIVQKLTVEVDLTRFGGSQLTDAPKFGYDDVNKMEKLFKTIVDGILERQHGLKMAEFNLMCRRYTGFRPTRPRMPIAMQTDSKDSDDISKQEEVPYTRDECMFLCDYIVNLYGRVQSSRMSGFTLDYTKLILSALYSIGKREPEYKTPNDFPWPTVVPGSVIIPTPKIASEFEFGLQPNKSQIETPNINTERHSNKSRMDNTPTRSDVDNVIHNDDVTTNYGFPMGSEENTLAAKGIASIPVSISSNTPLIDTLDSQESGNSMAYLPSCGVSQIAPADKTMPCPSTPERGSSAVQKESSGSRNLLSSPNTMNKLNEQDPAFRRTIDALRQLDSRKRGPNMLPALDSVLNFSSQQSETNPSGHSNLNLKQPKPMARDKAKLSVMGRIKGMFSK</sequence>
<evidence type="ECO:0000313" key="3">
    <source>
        <dbReference type="Proteomes" id="UP000054321"/>
    </source>
</evidence>
<reference evidence="2 3" key="1">
    <citation type="submission" date="2014-04" db="EMBL/GenBank/DDBJ databases">
        <authorList>
            <consortium name="DOE Joint Genome Institute"/>
            <person name="Kuo A."/>
            <person name="Martino E."/>
            <person name="Perotto S."/>
            <person name="Kohler A."/>
            <person name="Nagy L.G."/>
            <person name="Floudas D."/>
            <person name="Copeland A."/>
            <person name="Barry K.W."/>
            <person name="Cichocki N."/>
            <person name="Veneault-Fourrey C."/>
            <person name="LaButti K."/>
            <person name="Lindquist E.A."/>
            <person name="Lipzen A."/>
            <person name="Lundell T."/>
            <person name="Morin E."/>
            <person name="Murat C."/>
            <person name="Sun H."/>
            <person name="Tunlid A."/>
            <person name="Henrissat B."/>
            <person name="Grigoriev I.V."/>
            <person name="Hibbett D.S."/>
            <person name="Martin F."/>
            <person name="Nordberg H.P."/>
            <person name="Cantor M.N."/>
            <person name="Hua S.X."/>
        </authorList>
    </citation>
    <scope>NUCLEOTIDE SEQUENCE [LARGE SCALE GENOMIC DNA]</scope>
    <source>
        <strain evidence="2 3">Zn</strain>
    </source>
</reference>
<name>A0A0C3H2D8_OIDMZ</name>
<proteinExistence type="predicted"/>
<evidence type="ECO:0000256" key="1">
    <source>
        <dbReference type="SAM" id="MobiDB-lite"/>
    </source>
</evidence>
<protein>
    <submittedName>
        <fullName evidence="2">Uncharacterized protein</fullName>
    </submittedName>
</protein>
<feature type="region of interest" description="Disordered" evidence="1">
    <location>
        <begin position="427"/>
        <end position="470"/>
    </location>
</feature>
<dbReference type="InParanoid" id="A0A0C3H2D8"/>
<dbReference type="HOGENOM" id="CLU_502570_0_0_1"/>
<keyword evidence="3" id="KW-1185">Reference proteome</keyword>
<feature type="region of interest" description="Disordered" evidence="1">
    <location>
        <begin position="501"/>
        <end position="526"/>
    </location>
</feature>
<dbReference type="AlphaFoldDB" id="A0A0C3H2D8"/>
<dbReference type="OrthoDB" id="3600101at2759"/>
<feature type="region of interest" description="Disordered" evidence="1">
    <location>
        <begin position="331"/>
        <end position="362"/>
    </location>
</feature>
<dbReference type="STRING" id="913774.A0A0C3H2D8"/>
<feature type="compositionally biased region" description="Polar residues" evidence="1">
    <location>
        <begin position="501"/>
        <end position="517"/>
    </location>
</feature>
<gene>
    <name evidence="2" type="ORF">OIDMADRAFT_179589</name>
</gene>
<reference evidence="3" key="2">
    <citation type="submission" date="2015-01" db="EMBL/GenBank/DDBJ databases">
        <title>Evolutionary Origins and Diversification of the Mycorrhizal Mutualists.</title>
        <authorList>
            <consortium name="DOE Joint Genome Institute"/>
            <consortium name="Mycorrhizal Genomics Consortium"/>
            <person name="Kohler A."/>
            <person name="Kuo A."/>
            <person name="Nagy L.G."/>
            <person name="Floudas D."/>
            <person name="Copeland A."/>
            <person name="Barry K.W."/>
            <person name="Cichocki N."/>
            <person name="Veneault-Fourrey C."/>
            <person name="LaButti K."/>
            <person name="Lindquist E.A."/>
            <person name="Lipzen A."/>
            <person name="Lundell T."/>
            <person name="Morin E."/>
            <person name="Murat C."/>
            <person name="Riley R."/>
            <person name="Ohm R."/>
            <person name="Sun H."/>
            <person name="Tunlid A."/>
            <person name="Henrissat B."/>
            <person name="Grigoriev I.V."/>
            <person name="Hibbett D.S."/>
            <person name="Martin F."/>
        </authorList>
    </citation>
    <scope>NUCLEOTIDE SEQUENCE [LARGE SCALE GENOMIC DNA]</scope>
    <source>
        <strain evidence="3">Zn</strain>
    </source>
</reference>
<dbReference type="Proteomes" id="UP000054321">
    <property type="component" value="Unassembled WGS sequence"/>
</dbReference>
<feature type="compositionally biased region" description="Basic and acidic residues" evidence="1">
    <location>
        <begin position="340"/>
        <end position="349"/>
    </location>
</feature>
<organism evidence="2 3">
    <name type="scientific">Oidiodendron maius (strain Zn)</name>
    <dbReference type="NCBI Taxonomy" id="913774"/>
    <lineage>
        <taxon>Eukaryota</taxon>
        <taxon>Fungi</taxon>
        <taxon>Dikarya</taxon>
        <taxon>Ascomycota</taxon>
        <taxon>Pezizomycotina</taxon>
        <taxon>Leotiomycetes</taxon>
        <taxon>Leotiomycetes incertae sedis</taxon>
        <taxon>Myxotrichaceae</taxon>
        <taxon>Oidiodendron</taxon>
    </lineage>
</organism>
<accession>A0A0C3H2D8</accession>
<feature type="compositionally biased region" description="Polar residues" evidence="1">
    <location>
        <begin position="438"/>
        <end position="464"/>
    </location>
</feature>
<evidence type="ECO:0000313" key="2">
    <source>
        <dbReference type="EMBL" id="KIN02326.1"/>
    </source>
</evidence>